<reference evidence="1" key="1">
    <citation type="submission" date="2018-11" db="EMBL/GenBank/DDBJ databases">
        <authorList>
            <consortium name="Pathogen Informatics"/>
        </authorList>
    </citation>
    <scope>NUCLEOTIDE SEQUENCE</scope>
</reference>
<dbReference type="Proteomes" id="UP000784294">
    <property type="component" value="Unassembled WGS sequence"/>
</dbReference>
<accession>A0A448WXT1</accession>
<keyword evidence="2" id="KW-1185">Reference proteome</keyword>
<dbReference type="AlphaFoldDB" id="A0A448WXT1"/>
<protein>
    <submittedName>
        <fullName evidence="1">Uncharacterized protein</fullName>
    </submittedName>
</protein>
<evidence type="ECO:0000313" key="1">
    <source>
        <dbReference type="EMBL" id="VEL22902.1"/>
    </source>
</evidence>
<sequence>MRCTSSRRWLTRHHSPLCLLCDSLQPEPCPFACGSGDRRSSPSDKPNNQATFTLAGQRKQQCSPQTFHVSTIQLHVQTNCWQASSNCPIRLFSSLRHAYEASSQLTGNLCSSTSTLITYCSHFPVLFASALFDAACFPSIRSHN</sequence>
<gene>
    <name evidence="1" type="ORF">PXEA_LOCUS16342</name>
</gene>
<proteinExistence type="predicted"/>
<organism evidence="1 2">
    <name type="scientific">Protopolystoma xenopodis</name>
    <dbReference type="NCBI Taxonomy" id="117903"/>
    <lineage>
        <taxon>Eukaryota</taxon>
        <taxon>Metazoa</taxon>
        <taxon>Spiralia</taxon>
        <taxon>Lophotrochozoa</taxon>
        <taxon>Platyhelminthes</taxon>
        <taxon>Monogenea</taxon>
        <taxon>Polyopisthocotylea</taxon>
        <taxon>Polystomatidea</taxon>
        <taxon>Polystomatidae</taxon>
        <taxon>Protopolystoma</taxon>
    </lineage>
</organism>
<dbReference type="EMBL" id="CAAALY010058982">
    <property type="protein sequence ID" value="VEL22902.1"/>
    <property type="molecule type" value="Genomic_DNA"/>
</dbReference>
<name>A0A448WXT1_9PLAT</name>
<evidence type="ECO:0000313" key="2">
    <source>
        <dbReference type="Proteomes" id="UP000784294"/>
    </source>
</evidence>
<comment type="caution">
    <text evidence="1">The sequence shown here is derived from an EMBL/GenBank/DDBJ whole genome shotgun (WGS) entry which is preliminary data.</text>
</comment>